<reference evidence="4" key="1">
    <citation type="journal article" date="2020" name="bioRxiv">
        <title>Chromosome-level reference genome of the European wasp spider Argiope bruennichi: a resource for studies on range expansion and evolutionary adaptation.</title>
        <authorList>
            <person name="Sheffer M.M."/>
            <person name="Hoppe A."/>
            <person name="Krehenwinkel H."/>
            <person name="Uhl G."/>
            <person name="Kuss A.W."/>
            <person name="Jensen L."/>
            <person name="Jensen C."/>
            <person name="Gillespie R.G."/>
            <person name="Hoff K.J."/>
            <person name="Prost S."/>
        </authorList>
    </citation>
    <scope>NUCLEOTIDE SEQUENCE</scope>
</reference>
<evidence type="ECO:0000256" key="1">
    <source>
        <dbReference type="SAM" id="MobiDB-lite"/>
    </source>
</evidence>
<dbReference type="InterPro" id="IPR007110">
    <property type="entry name" value="Ig-like_dom"/>
</dbReference>
<dbReference type="Gene3D" id="2.20.100.10">
    <property type="entry name" value="Thrombospondin type-1 (TSP1) repeat"/>
    <property type="match status" value="1"/>
</dbReference>
<feature type="domain" description="Ig-like" evidence="3">
    <location>
        <begin position="134"/>
        <end position="220"/>
    </location>
</feature>
<feature type="compositionally biased region" description="Basic residues" evidence="1">
    <location>
        <begin position="437"/>
        <end position="455"/>
    </location>
</feature>
<dbReference type="EMBL" id="JABXBU010002072">
    <property type="protein sequence ID" value="KAF8777345.1"/>
    <property type="molecule type" value="Genomic_DNA"/>
</dbReference>
<dbReference type="Proteomes" id="UP000807504">
    <property type="component" value="Unassembled WGS sequence"/>
</dbReference>
<accession>A0A8T0ESK7</accession>
<gene>
    <name evidence="4" type="ORF">HNY73_014215</name>
</gene>
<dbReference type="SUPFAM" id="SSF48726">
    <property type="entry name" value="Immunoglobulin"/>
    <property type="match status" value="2"/>
</dbReference>
<organism evidence="4 5">
    <name type="scientific">Argiope bruennichi</name>
    <name type="common">Wasp spider</name>
    <name type="synonym">Aranea bruennichi</name>
    <dbReference type="NCBI Taxonomy" id="94029"/>
    <lineage>
        <taxon>Eukaryota</taxon>
        <taxon>Metazoa</taxon>
        <taxon>Ecdysozoa</taxon>
        <taxon>Arthropoda</taxon>
        <taxon>Chelicerata</taxon>
        <taxon>Arachnida</taxon>
        <taxon>Araneae</taxon>
        <taxon>Araneomorphae</taxon>
        <taxon>Entelegynae</taxon>
        <taxon>Araneoidea</taxon>
        <taxon>Araneidae</taxon>
        <taxon>Argiope</taxon>
    </lineage>
</organism>
<dbReference type="PROSITE" id="PS50835">
    <property type="entry name" value="IG_LIKE"/>
    <property type="match status" value="2"/>
</dbReference>
<dbReference type="InterPro" id="IPR000884">
    <property type="entry name" value="TSP1_rpt"/>
</dbReference>
<feature type="compositionally biased region" description="Basic and acidic residues" evidence="1">
    <location>
        <begin position="417"/>
        <end position="436"/>
    </location>
</feature>
<feature type="region of interest" description="Disordered" evidence="1">
    <location>
        <begin position="380"/>
        <end position="455"/>
    </location>
</feature>
<evidence type="ECO:0000313" key="5">
    <source>
        <dbReference type="Proteomes" id="UP000807504"/>
    </source>
</evidence>
<keyword evidence="5" id="KW-1185">Reference proteome</keyword>
<sequence length="455" mass="52574">MADEACSRRHLLQSNKISSSGLGMISDTRNGMAIKRNRRFDLLHSEYQLPVEWKSSQFLRRGPRYYSLKYDEKKGIYRKRDDSGWSKWGRWDCPVTCGGGIAERVRFCRVSGHCDGPRIERRKCAENPCPEGAPPFMIDEAKRQISYSTTSFRVQKGEKIQMDCEGNMARDIKIYFRKAKGIWYHNEEIFYPEKERVGLLDNYKLYFAKALSKDNGVWYCETKLDPKASIYTAVYTIAVESDVPDIEVKVGKSFSMPCNNVPLSKFFSLKLVTEWYHNASLYEKFENSKPKDVQELAIKASTFEDSGIWMCKVKEQDEKSGRIIREWATNVVRVNVLESGGNFLEEYSLAISVIALVLVFVLGIGIYYCIRSRRKRAKKKVKMLDVEKGSADKKSHDRRKGKPAEGHQKGAPKKIARKELEKQAKKLPKRDVEARKRTAKQKAKKEKKPQTPKRR</sequence>
<feature type="compositionally biased region" description="Basic and acidic residues" evidence="1">
    <location>
        <begin position="382"/>
        <end position="395"/>
    </location>
</feature>
<evidence type="ECO:0000259" key="3">
    <source>
        <dbReference type="PROSITE" id="PS50835"/>
    </source>
</evidence>
<dbReference type="Pfam" id="PF00090">
    <property type="entry name" value="TSP_1"/>
    <property type="match status" value="1"/>
</dbReference>
<keyword evidence="2" id="KW-0472">Membrane</keyword>
<dbReference type="SMART" id="SM00409">
    <property type="entry name" value="IG"/>
    <property type="match status" value="2"/>
</dbReference>
<feature type="domain" description="Ig-like" evidence="3">
    <location>
        <begin position="226"/>
        <end position="322"/>
    </location>
</feature>
<dbReference type="PROSITE" id="PS50092">
    <property type="entry name" value="TSP1"/>
    <property type="match status" value="1"/>
</dbReference>
<keyword evidence="2" id="KW-0812">Transmembrane</keyword>
<dbReference type="SUPFAM" id="SSF82895">
    <property type="entry name" value="TSP-1 type 1 repeat"/>
    <property type="match status" value="1"/>
</dbReference>
<dbReference type="InterPro" id="IPR036179">
    <property type="entry name" value="Ig-like_dom_sf"/>
</dbReference>
<proteinExistence type="predicted"/>
<evidence type="ECO:0000256" key="2">
    <source>
        <dbReference type="SAM" id="Phobius"/>
    </source>
</evidence>
<feature type="transmembrane region" description="Helical" evidence="2">
    <location>
        <begin position="347"/>
        <end position="370"/>
    </location>
</feature>
<protein>
    <submittedName>
        <fullName evidence="4">ADAMTS-like protein 3 like protein</fullName>
    </submittedName>
</protein>
<dbReference type="Gene3D" id="2.60.40.10">
    <property type="entry name" value="Immunoglobulins"/>
    <property type="match status" value="1"/>
</dbReference>
<dbReference type="InterPro" id="IPR003599">
    <property type="entry name" value="Ig_sub"/>
</dbReference>
<evidence type="ECO:0000313" key="4">
    <source>
        <dbReference type="EMBL" id="KAF8777345.1"/>
    </source>
</evidence>
<dbReference type="AlphaFoldDB" id="A0A8T0ESK7"/>
<dbReference type="InterPro" id="IPR013783">
    <property type="entry name" value="Ig-like_fold"/>
</dbReference>
<dbReference type="InterPro" id="IPR036383">
    <property type="entry name" value="TSP1_rpt_sf"/>
</dbReference>
<keyword evidence="2" id="KW-1133">Transmembrane helix</keyword>
<name>A0A8T0ESK7_ARGBR</name>
<comment type="caution">
    <text evidence="4">The sequence shown here is derived from an EMBL/GenBank/DDBJ whole genome shotgun (WGS) entry which is preliminary data.</text>
</comment>
<dbReference type="SMART" id="SM00209">
    <property type="entry name" value="TSP1"/>
    <property type="match status" value="1"/>
</dbReference>
<reference evidence="4" key="2">
    <citation type="submission" date="2020-06" db="EMBL/GenBank/DDBJ databases">
        <authorList>
            <person name="Sheffer M."/>
        </authorList>
    </citation>
    <scope>NUCLEOTIDE SEQUENCE</scope>
</reference>